<dbReference type="GO" id="GO:0033309">
    <property type="term" value="C:SBF transcription complex"/>
    <property type="evidence" value="ECO:0007669"/>
    <property type="project" value="TreeGrafter"/>
</dbReference>
<feature type="compositionally biased region" description="Polar residues" evidence="1">
    <location>
        <begin position="597"/>
        <end position="611"/>
    </location>
</feature>
<accession>A0A9W9JVJ0</accession>
<feature type="compositionally biased region" description="Low complexity" evidence="1">
    <location>
        <begin position="514"/>
        <end position="528"/>
    </location>
</feature>
<dbReference type="InterPro" id="IPR051642">
    <property type="entry name" value="SWI6-like"/>
</dbReference>
<dbReference type="EMBL" id="JAPQKI010000011">
    <property type="protein sequence ID" value="KAJ5083025.1"/>
    <property type="molecule type" value="Genomic_DNA"/>
</dbReference>
<proteinExistence type="predicted"/>
<dbReference type="GO" id="GO:0030907">
    <property type="term" value="C:MBF transcription complex"/>
    <property type="evidence" value="ECO:0007669"/>
    <property type="project" value="TreeGrafter"/>
</dbReference>
<comment type="caution">
    <text evidence="3">The sequence shown here is derived from an EMBL/GenBank/DDBJ whole genome shotgun (WGS) entry which is preliminary data.</text>
</comment>
<reference evidence="3" key="2">
    <citation type="journal article" date="2023" name="IMA Fungus">
        <title>Comparative genomic study of the Penicillium genus elucidates a diverse pangenome and 15 lateral gene transfer events.</title>
        <authorList>
            <person name="Petersen C."/>
            <person name="Sorensen T."/>
            <person name="Nielsen M.R."/>
            <person name="Sondergaard T.E."/>
            <person name="Sorensen J.L."/>
            <person name="Fitzpatrick D.A."/>
            <person name="Frisvad J.C."/>
            <person name="Nielsen K.L."/>
        </authorList>
    </citation>
    <scope>NUCLEOTIDE SEQUENCE</scope>
    <source>
        <strain evidence="3">IBT 30761</strain>
    </source>
</reference>
<dbReference type="GO" id="GO:0000981">
    <property type="term" value="F:DNA-binding transcription factor activity, RNA polymerase II-specific"/>
    <property type="evidence" value="ECO:0007669"/>
    <property type="project" value="UniProtKB-ARBA"/>
</dbReference>
<feature type="compositionally biased region" description="Polar residues" evidence="1">
    <location>
        <begin position="629"/>
        <end position="638"/>
    </location>
</feature>
<evidence type="ECO:0000313" key="3">
    <source>
        <dbReference type="EMBL" id="KAJ5083025.1"/>
    </source>
</evidence>
<feature type="region of interest" description="Disordered" evidence="1">
    <location>
        <begin position="463"/>
        <end position="500"/>
    </location>
</feature>
<dbReference type="PANTHER" id="PTHR43828">
    <property type="entry name" value="ASPARAGINASE"/>
    <property type="match status" value="1"/>
</dbReference>
<dbReference type="RefSeq" id="XP_056469547.1">
    <property type="nucleotide sequence ID" value="XM_056624559.1"/>
</dbReference>
<evidence type="ECO:0000259" key="2">
    <source>
        <dbReference type="PROSITE" id="PS51299"/>
    </source>
</evidence>
<feature type="domain" description="HTH APSES-type" evidence="2">
    <location>
        <begin position="314"/>
        <end position="432"/>
    </location>
</feature>
<keyword evidence="4" id="KW-1185">Reference proteome</keyword>
<dbReference type="InterPro" id="IPR003163">
    <property type="entry name" value="Tscrpt_reg_HTH_APSES-type"/>
</dbReference>
<dbReference type="InterPro" id="IPR036887">
    <property type="entry name" value="HTH_APSES_sf"/>
</dbReference>
<evidence type="ECO:0000313" key="4">
    <source>
        <dbReference type="Proteomes" id="UP001149074"/>
    </source>
</evidence>
<sequence>MRAGYPIYMVPERVPWTVNPLGLQALGTYVCGSETGEASKLRDTGFILAHPGVPPPPGASMAEIDDSMYTAWRHTYSPYPTLRYTPPAAAVLILFLPLTIPSTTHLVSHSIDIWLHRDRDPLARANTDCAYPRKAQVKPEDKEEGGDIKLRPCLAEKSGVILKASGKRHLFHSICLLPPKTPALGSVSFSIESSLLPTLVEDPSFMASIQSLLNPLPDLAVRTPGFGAPFNLPTMRAPKPSGPGRHRDPGKQKKPKDAPIFSEADPVGEVRYPPCEEVTDKIAEEHRKCQLYPMGEIEKISDFPRHIPYKSDKKTFEKRTGRDRLEVYQYKFQYGSGGEEWVMMWDYNIGLVRITHLFKALGFSKTTPAKVLHQNPGLREICHSITGGSIAAQGYWMPFEAAKALASRFCYPIRYALTPLFGADFPDLCLKKGDENFNNMTLEPSVIQKATSMARYYRSLEPDEDEVAGTDSISQASSNPFDRRAEVPVPPEFSDDDKHRGCKWARRSYADSISSARGSSSEPYCVSPSSPPSNGFTPVNVPRSCEDAPRSHGPCIRPLPFEAGVVSSSTQSIASRAQRISVLGRRMELATEDGTVGTASGHSETDYSSEYTENDSDDEGDEDYHEPESQVSTESESAAGNDHPKKNNRSRPVKARIDDSMPAPSGFAQQVKAAHTLLRLHMQEATAADNDRDEEMSDGIVLNPLLPFRSLDESSGERKRRRASL</sequence>
<dbReference type="GeneID" id="81363538"/>
<dbReference type="PROSITE" id="PS51299">
    <property type="entry name" value="HTH_APSES"/>
    <property type="match status" value="1"/>
</dbReference>
<evidence type="ECO:0000256" key="1">
    <source>
        <dbReference type="SAM" id="MobiDB-lite"/>
    </source>
</evidence>
<name>A0A9W9JVJ0_9EURO</name>
<feature type="compositionally biased region" description="Basic and acidic residues" evidence="1">
    <location>
        <begin position="245"/>
        <end position="257"/>
    </location>
</feature>
<feature type="compositionally biased region" description="Acidic residues" evidence="1">
    <location>
        <begin position="612"/>
        <end position="625"/>
    </location>
</feature>
<dbReference type="AlphaFoldDB" id="A0A9W9JVJ0"/>
<organism evidence="3 4">
    <name type="scientific">Penicillium argentinense</name>
    <dbReference type="NCBI Taxonomy" id="1131581"/>
    <lineage>
        <taxon>Eukaryota</taxon>
        <taxon>Fungi</taxon>
        <taxon>Dikarya</taxon>
        <taxon>Ascomycota</taxon>
        <taxon>Pezizomycotina</taxon>
        <taxon>Eurotiomycetes</taxon>
        <taxon>Eurotiomycetidae</taxon>
        <taxon>Eurotiales</taxon>
        <taxon>Aspergillaceae</taxon>
        <taxon>Penicillium</taxon>
    </lineage>
</organism>
<dbReference type="PANTHER" id="PTHR43828:SF5">
    <property type="entry name" value="TRANSCRIPTIONAL REPRESSOR XBP1"/>
    <property type="match status" value="1"/>
</dbReference>
<feature type="region of interest" description="Disordered" evidence="1">
    <location>
        <begin position="230"/>
        <end position="267"/>
    </location>
</feature>
<dbReference type="Gene3D" id="3.10.260.10">
    <property type="entry name" value="Transcription regulator HTH, APSES-type DNA-binding domain"/>
    <property type="match status" value="1"/>
</dbReference>
<dbReference type="Proteomes" id="UP001149074">
    <property type="component" value="Unassembled WGS sequence"/>
</dbReference>
<gene>
    <name evidence="3" type="ORF">N7532_012068</name>
</gene>
<dbReference type="OrthoDB" id="5562739at2759"/>
<protein>
    <recommendedName>
        <fullName evidence="2">HTH APSES-type domain-containing protein</fullName>
    </recommendedName>
</protein>
<dbReference type="GO" id="GO:0003677">
    <property type="term" value="F:DNA binding"/>
    <property type="evidence" value="ECO:0007669"/>
    <property type="project" value="InterPro"/>
</dbReference>
<feature type="compositionally biased region" description="Polar residues" evidence="1">
    <location>
        <begin position="471"/>
        <end position="480"/>
    </location>
</feature>
<reference evidence="3" key="1">
    <citation type="submission" date="2022-11" db="EMBL/GenBank/DDBJ databases">
        <authorList>
            <person name="Petersen C."/>
        </authorList>
    </citation>
    <scope>NUCLEOTIDE SEQUENCE</scope>
    <source>
        <strain evidence="3">IBT 30761</strain>
    </source>
</reference>
<dbReference type="SUPFAM" id="SSF54616">
    <property type="entry name" value="DNA-binding domain of Mlu1-box binding protein MBP1"/>
    <property type="match status" value="1"/>
</dbReference>
<feature type="region of interest" description="Disordered" evidence="1">
    <location>
        <begin position="514"/>
        <end position="545"/>
    </location>
</feature>
<feature type="region of interest" description="Disordered" evidence="1">
    <location>
        <begin position="591"/>
        <end position="670"/>
    </location>
</feature>